<protein>
    <submittedName>
        <fullName evidence="1">Uncharacterized protein</fullName>
    </submittedName>
</protein>
<dbReference type="EMBL" id="LR216287">
    <property type="protein sequence ID" value="VFJ13471.1"/>
    <property type="molecule type" value="Genomic_DNA"/>
</dbReference>
<proteinExistence type="predicted"/>
<gene>
    <name evidence="1" type="ORF">NFRAN_1149</name>
</gene>
<sequence>MSSDGTNKTGNAQITFLFSLSLRCKLYIPNEVMIMILLREN</sequence>
<evidence type="ECO:0000313" key="2">
    <source>
        <dbReference type="Proteomes" id="UP000294299"/>
    </source>
</evidence>
<dbReference type="Proteomes" id="UP000294299">
    <property type="component" value="Chromosome NFRAN"/>
</dbReference>
<name>A0A484I8E3_9ARCH</name>
<dbReference type="AlphaFoldDB" id="A0A484I8E3"/>
<organism evidence="1 2">
    <name type="scientific">Candidatus Nitrosocosmicus franklandianus</name>
    <dbReference type="NCBI Taxonomy" id="1798806"/>
    <lineage>
        <taxon>Archaea</taxon>
        <taxon>Nitrososphaerota</taxon>
        <taxon>Nitrososphaeria</taxon>
        <taxon>Nitrososphaerales</taxon>
        <taxon>Nitrososphaeraceae</taxon>
        <taxon>Candidatus Nitrosocosmicus</taxon>
    </lineage>
</organism>
<evidence type="ECO:0000313" key="1">
    <source>
        <dbReference type="EMBL" id="VFJ13471.1"/>
    </source>
</evidence>
<accession>A0A484I8E3</accession>
<dbReference type="KEGG" id="nfn:NFRAN_1149"/>
<keyword evidence="2" id="KW-1185">Reference proteome</keyword>
<reference evidence="1 2" key="1">
    <citation type="submission" date="2019-02" db="EMBL/GenBank/DDBJ databases">
        <authorList>
            <person name="Lehtovirta-Morley E L."/>
        </authorList>
    </citation>
    <scope>NUCLEOTIDE SEQUENCE [LARGE SCALE GENOMIC DNA]</scope>
    <source>
        <strain evidence="1">NFRAN1</strain>
    </source>
</reference>